<evidence type="ECO:0000313" key="3">
    <source>
        <dbReference type="Proteomes" id="UP000011617"/>
    </source>
</evidence>
<dbReference type="RefSeq" id="WP_008316944.1">
    <property type="nucleotide sequence ID" value="NZ_KB372789.1"/>
</dbReference>
<feature type="transmembrane region" description="Helical" evidence="1">
    <location>
        <begin position="6"/>
        <end position="31"/>
    </location>
</feature>
<keyword evidence="1" id="KW-0472">Membrane</keyword>
<dbReference type="HOGENOM" id="CLU_2025803_0_0_6"/>
<proteinExistence type="predicted"/>
<dbReference type="AlphaFoldDB" id="L8XWR3"/>
<evidence type="ECO:0000256" key="1">
    <source>
        <dbReference type="SAM" id="Phobius"/>
    </source>
</evidence>
<name>L8XWR3_9GAMM</name>
<organism evidence="2 3">
    <name type="scientific">Wohlfahrtiimonas chitiniclastica SH04</name>
    <dbReference type="NCBI Taxonomy" id="1261130"/>
    <lineage>
        <taxon>Bacteria</taxon>
        <taxon>Pseudomonadati</taxon>
        <taxon>Pseudomonadota</taxon>
        <taxon>Gammaproteobacteria</taxon>
        <taxon>Cardiobacteriales</taxon>
        <taxon>Ignatzschineriaceae</taxon>
        <taxon>Wohlfahrtiimonas</taxon>
    </lineage>
</organism>
<keyword evidence="3" id="KW-1185">Reference proteome</keyword>
<keyword evidence="1" id="KW-1133">Transmembrane helix</keyword>
<comment type="caution">
    <text evidence="2">The sequence shown here is derived from an EMBL/GenBank/DDBJ whole genome shotgun (WGS) entry which is preliminary data.</text>
</comment>
<sequence length="122" mass="14390">MLIAFIIILLLGFINSKFWLLFVFLAAYFLLTMDSRSKKAVERRLFQMFMSRKMEHHYKELFFEAADKYARTYGINYSRGSENVASCFVVFKGVEYMVFFTRVDKILGGGTYFSIYDDNKNS</sequence>
<evidence type="ECO:0000313" key="2">
    <source>
        <dbReference type="EMBL" id="ELV07195.1"/>
    </source>
</evidence>
<keyword evidence="1" id="KW-0812">Transmembrane</keyword>
<dbReference type="EMBL" id="AOBV01000019">
    <property type="protein sequence ID" value="ELV07195.1"/>
    <property type="molecule type" value="Genomic_DNA"/>
</dbReference>
<gene>
    <name evidence="2" type="ORF">F387_01978</name>
</gene>
<reference evidence="2 3" key="1">
    <citation type="journal article" date="2013" name="Genome Announc.">
        <title>Complete Genome Sequence of Wohlfahrtiimonas chitiniclastica Strain SH04, Isolated from Chrysomya megacephala Collected from Pudong International Airport in China.</title>
        <authorList>
            <person name="Cao X.M."/>
            <person name="Chen T."/>
            <person name="Xu L.Z."/>
            <person name="Yao L.S."/>
            <person name="Qi J."/>
            <person name="Zhang X.L."/>
            <person name="Yan Q.L."/>
            <person name="Deng Y.H."/>
            <person name="Guo T.Y."/>
            <person name="Wang J."/>
            <person name="Hu K.X."/>
            <person name="Xu B.L."/>
        </authorList>
    </citation>
    <scope>NUCLEOTIDE SEQUENCE [LARGE SCALE GENOMIC DNA]</scope>
    <source>
        <strain evidence="2 3">SH04</strain>
    </source>
</reference>
<accession>L8XWR3</accession>
<protein>
    <submittedName>
        <fullName evidence="2">Uncharacterized protein</fullName>
    </submittedName>
</protein>
<dbReference type="Proteomes" id="UP000011617">
    <property type="component" value="Unassembled WGS sequence"/>
</dbReference>